<dbReference type="PATRIC" id="fig|1150469.3.peg.3471"/>
<accession>H6SQI5</accession>
<gene>
    <name evidence="1" type="ORF">RSPPHO_03078</name>
</gene>
<dbReference type="KEGG" id="rpm:RSPPHO_03078"/>
<organism evidence="1 2">
    <name type="scientific">Pararhodospirillum photometricum DSM 122</name>
    <dbReference type="NCBI Taxonomy" id="1150469"/>
    <lineage>
        <taxon>Bacteria</taxon>
        <taxon>Pseudomonadati</taxon>
        <taxon>Pseudomonadota</taxon>
        <taxon>Alphaproteobacteria</taxon>
        <taxon>Rhodospirillales</taxon>
        <taxon>Rhodospirillaceae</taxon>
        <taxon>Pararhodospirillum</taxon>
    </lineage>
</organism>
<dbReference type="HOGENOM" id="CLU_1861594_0_0_5"/>
<protein>
    <submittedName>
        <fullName evidence="1">Putative bacteriophage tail completion protein R</fullName>
    </submittedName>
</protein>
<dbReference type="eggNOG" id="ENOG50302TJ">
    <property type="taxonomic scope" value="Bacteria"/>
</dbReference>
<dbReference type="EMBL" id="HE663493">
    <property type="protein sequence ID" value="CCG09704.1"/>
    <property type="molecule type" value="Genomic_DNA"/>
</dbReference>
<evidence type="ECO:0000313" key="2">
    <source>
        <dbReference type="Proteomes" id="UP000033220"/>
    </source>
</evidence>
<proteinExistence type="predicted"/>
<dbReference type="OrthoDB" id="8564199at2"/>
<dbReference type="AlphaFoldDB" id="H6SQI5"/>
<keyword evidence="2" id="KW-1185">Reference proteome</keyword>
<dbReference type="Pfam" id="PF06891">
    <property type="entry name" value="P2_Phage_GpR"/>
    <property type="match status" value="1"/>
</dbReference>
<sequence>MRKVTQLRDALLTAPLGLTADKVLTFVEAGKVISCRGHQNEHIRLSYTIRIVVLDYVGVPHDLLWLVARWYHEAEPAALPEAVTFKADILDHRSADMLIEAPVTETVRATPTADGTTLESEGDPDALAIDMSHLVAGLP</sequence>
<dbReference type="RefSeq" id="WP_014416332.1">
    <property type="nucleotide sequence ID" value="NC_017059.1"/>
</dbReference>
<dbReference type="STRING" id="1150469.RSPPHO_03078"/>
<dbReference type="Proteomes" id="UP000033220">
    <property type="component" value="Chromosome DSM 122"/>
</dbReference>
<evidence type="ECO:0000313" key="1">
    <source>
        <dbReference type="EMBL" id="CCG09704.1"/>
    </source>
</evidence>
<name>H6SQI5_PARPM</name>
<reference evidence="1 2" key="1">
    <citation type="submission" date="2012-02" db="EMBL/GenBank/DDBJ databases">
        <title>Shotgun genome sequence of Phaeospirillum photometricum DSM 122.</title>
        <authorList>
            <person name="Duquesne K."/>
            <person name="Sturgis J."/>
        </authorList>
    </citation>
    <scope>NUCLEOTIDE SEQUENCE [LARGE SCALE GENOMIC DNA]</scope>
    <source>
        <strain evidence="2">DSM122</strain>
    </source>
</reference>
<dbReference type="InterPro" id="IPR009678">
    <property type="entry name" value="Phage_tail_completion_R"/>
</dbReference>